<accession>I3YC24</accession>
<protein>
    <submittedName>
        <fullName evidence="2">Putative acetyltransferase</fullName>
    </submittedName>
</protein>
<dbReference type="InterPro" id="IPR016181">
    <property type="entry name" value="Acyl_CoA_acyltransferase"/>
</dbReference>
<dbReference type="AlphaFoldDB" id="I3YC24"/>
<organism evidence="2 3">
    <name type="scientific">Thiocystis violascens (strain ATCC 17096 / DSM 198 / 6111)</name>
    <name type="common">Chromatium violascens</name>
    <dbReference type="NCBI Taxonomy" id="765911"/>
    <lineage>
        <taxon>Bacteria</taxon>
        <taxon>Pseudomonadati</taxon>
        <taxon>Pseudomonadota</taxon>
        <taxon>Gammaproteobacteria</taxon>
        <taxon>Chromatiales</taxon>
        <taxon>Chromatiaceae</taxon>
        <taxon>Thiocystis</taxon>
    </lineage>
</organism>
<dbReference type="RefSeq" id="WP_014778985.1">
    <property type="nucleotide sequence ID" value="NC_018012.1"/>
</dbReference>
<name>I3YC24_THIV6</name>
<dbReference type="PROSITE" id="PS51186">
    <property type="entry name" value="GNAT"/>
    <property type="match status" value="1"/>
</dbReference>
<dbReference type="EMBL" id="CP003154">
    <property type="protein sequence ID" value="AFL74542.1"/>
    <property type="molecule type" value="Genomic_DNA"/>
</dbReference>
<dbReference type="SUPFAM" id="SSF55729">
    <property type="entry name" value="Acyl-CoA N-acyltransferases (Nat)"/>
    <property type="match status" value="1"/>
</dbReference>
<dbReference type="CDD" id="cd04301">
    <property type="entry name" value="NAT_SF"/>
    <property type="match status" value="1"/>
</dbReference>
<reference evidence="2 3" key="1">
    <citation type="submission" date="2012-06" db="EMBL/GenBank/DDBJ databases">
        <title>Complete sequence of Thiocystis violascens DSM 198.</title>
        <authorList>
            <consortium name="US DOE Joint Genome Institute"/>
            <person name="Lucas S."/>
            <person name="Han J."/>
            <person name="Lapidus A."/>
            <person name="Cheng J.-F."/>
            <person name="Goodwin L."/>
            <person name="Pitluck S."/>
            <person name="Peters L."/>
            <person name="Ovchinnikova G."/>
            <person name="Teshima H."/>
            <person name="Detter J.C."/>
            <person name="Han C."/>
            <person name="Tapia R."/>
            <person name="Land M."/>
            <person name="Hauser L."/>
            <person name="Kyrpides N."/>
            <person name="Ivanova N."/>
            <person name="Pagani I."/>
            <person name="Vogl K."/>
            <person name="Liu Z."/>
            <person name="Frigaard N.-U."/>
            <person name="Bryant D."/>
            <person name="Woyke T."/>
        </authorList>
    </citation>
    <scope>NUCLEOTIDE SEQUENCE [LARGE SCALE GENOMIC DNA]</scope>
    <source>
        <strain evidence="3">ATCC 17096 / DSM 198 / 6111</strain>
    </source>
</reference>
<evidence type="ECO:0000259" key="1">
    <source>
        <dbReference type="PROSITE" id="PS51186"/>
    </source>
</evidence>
<sequence>MQIQIRQTTNAETPAICDLIEAAFGDEQGLEVAQLTRDLLADPSAQPLLSLVATAQRTEIGDPPLGHILFTHAKIHTGSAPSDPIPSAAILAPLAVRSDVQSQGIGGRLIADGLARLTAAGVDLVFVLGHPGYYSRHGFVPAGNLGLDAPYPIPPEHADAWMVQALRQGLLGRVQGQVACAEALDDPRHWRE</sequence>
<dbReference type="eggNOG" id="COG3153">
    <property type="taxonomic scope" value="Bacteria"/>
</dbReference>
<dbReference type="HOGENOM" id="CLU_081840_3_2_6"/>
<dbReference type="Gene3D" id="3.40.630.30">
    <property type="match status" value="1"/>
</dbReference>
<dbReference type="STRING" id="765911.Thivi_2608"/>
<feature type="domain" description="N-acetyltransferase" evidence="1">
    <location>
        <begin position="3"/>
        <end position="167"/>
    </location>
</feature>
<dbReference type="KEGG" id="tvi:Thivi_2608"/>
<proteinExistence type="predicted"/>
<evidence type="ECO:0000313" key="2">
    <source>
        <dbReference type="EMBL" id="AFL74542.1"/>
    </source>
</evidence>
<dbReference type="InterPro" id="IPR000182">
    <property type="entry name" value="GNAT_dom"/>
</dbReference>
<gene>
    <name evidence="2" type="ordered locus">Thivi_2608</name>
</gene>
<evidence type="ECO:0000313" key="3">
    <source>
        <dbReference type="Proteomes" id="UP000006062"/>
    </source>
</evidence>
<dbReference type="Proteomes" id="UP000006062">
    <property type="component" value="Chromosome"/>
</dbReference>
<keyword evidence="2" id="KW-0808">Transferase</keyword>
<keyword evidence="3" id="KW-1185">Reference proteome</keyword>
<dbReference type="GO" id="GO:0016747">
    <property type="term" value="F:acyltransferase activity, transferring groups other than amino-acyl groups"/>
    <property type="evidence" value="ECO:0007669"/>
    <property type="project" value="InterPro"/>
</dbReference>